<dbReference type="Proteomes" id="UP000887566">
    <property type="component" value="Unplaced"/>
</dbReference>
<feature type="compositionally biased region" description="Polar residues" evidence="1">
    <location>
        <begin position="38"/>
        <end position="52"/>
    </location>
</feature>
<proteinExistence type="predicted"/>
<dbReference type="WBParaSite" id="PSAMB.scaffold6317size9740.g28319.t1">
    <property type="protein sequence ID" value="PSAMB.scaffold6317size9740.g28319.t1"/>
    <property type="gene ID" value="PSAMB.scaffold6317size9740.g28319"/>
</dbReference>
<feature type="region of interest" description="Disordered" evidence="1">
    <location>
        <begin position="29"/>
        <end position="56"/>
    </location>
</feature>
<name>A0A914X7B3_9BILA</name>
<dbReference type="Pfam" id="PF08621">
    <property type="entry name" value="RPAP1_N"/>
    <property type="match status" value="1"/>
</dbReference>
<dbReference type="PANTHER" id="PTHR21483">
    <property type="entry name" value="RNA POLYMERASE II-ASSOCIATED PROTEIN 1"/>
    <property type="match status" value="1"/>
</dbReference>
<accession>A0A914X7B3</accession>
<evidence type="ECO:0000313" key="4">
    <source>
        <dbReference type="WBParaSite" id="PSAMB.scaffold6317size9740.g28319.t1"/>
    </source>
</evidence>
<sequence>MNTTIERPKAGETDDDLLRLQAEFLAKKEKDLPRRPKQFNTCQKSQSRPTKSQPERFVLDLENLPEEPPSLLFDIQETNADFLNDRRFNFHLSSVPTEDGFPEVSDGGEKLDCWTDDGDGRSVFEREMDKRGASMMTEDGTSMKTEGGTSHSGVDESKTDGENGDEGAEMDFSAENDAKLKAMSAEQIERERCELIAKLDPKLIEFLQHRGQKKVEVDTSSDSKQQKTKAKESRFKALKQGAPEPVADEKRKIAEEAAKNLEVIDDVMDYGDGPASRLAADPVQLDLTFKCMQSMLPRREQAVLRMFDSFLPQETELTEGNSDLLTNAKRHMIDIKNLFLESGWPQSIRFSAGISPMTDGTWMFHPIRRTLDQIFALQKSG</sequence>
<protein>
    <submittedName>
        <fullName evidence="4">RNA polymerase II-associated protein 1 N-terminal domain-containing protein</fullName>
    </submittedName>
</protein>
<dbReference type="AlphaFoldDB" id="A0A914X7B3"/>
<feature type="region of interest" description="Disordered" evidence="1">
    <location>
        <begin position="210"/>
        <end position="248"/>
    </location>
</feature>
<feature type="region of interest" description="Disordered" evidence="1">
    <location>
        <begin position="134"/>
        <end position="170"/>
    </location>
</feature>
<keyword evidence="3" id="KW-1185">Reference proteome</keyword>
<dbReference type="GO" id="GO:0006366">
    <property type="term" value="P:transcription by RNA polymerase II"/>
    <property type="evidence" value="ECO:0007669"/>
    <property type="project" value="InterPro"/>
</dbReference>
<evidence type="ECO:0000256" key="1">
    <source>
        <dbReference type="SAM" id="MobiDB-lite"/>
    </source>
</evidence>
<feature type="compositionally biased region" description="Polar residues" evidence="1">
    <location>
        <begin position="139"/>
        <end position="152"/>
    </location>
</feature>
<dbReference type="PANTHER" id="PTHR21483:SF18">
    <property type="entry name" value="RNA POLYMERASE II-ASSOCIATED PROTEIN 1"/>
    <property type="match status" value="1"/>
</dbReference>
<evidence type="ECO:0000313" key="3">
    <source>
        <dbReference type="Proteomes" id="UP000887566"/>
    </source>
</evidence>
<reference evidence="4" key="1">
    <citation type="submission" date="2022-11" db="UniProtKB">
        <authorList>
            <consortium name="WormBaseParasite"/>
        </authorList>
    </citation>
    <scope>IDENTIFICATION</scope>
</reference>
<dbReference type="InterPro" id="IPR013930">
    <property type="entry name" value="RPAP1_N"/>
</dbReference>
<dbReference type="InterPro" id="IPR039913">
    <property type="entry name" value="RPAP1/Rba50"/>
</dbReference>
<feature type="domain" description="RPAP1 N-terminal" evidence="2">
    <location>
        <begin position="172"/>
        <end position="214"/>
    </location>
</feature>
<organism evidence="3 4">
    <name type="scientific">Plectus sambesii</name>
    <dbReference type="NCBI Taxonomy" id="2011161"/>
    <lineage>
        <taxon>Eukaryota</taxon>
        <taxon>Metazoa</taxon>
        <taxon>Ecdysozoa</taxon>
        <taxon>Nematoda</taxon>
        <taxon>Chromadorea</taxon>
        <taxon>Plectida</taxon>
        <taxon>Plectina</taxon>
        <taxon>Plectoidea</taxon>
        <taxon>Plectidae</taxon>
        <taxon>Plectus</taxon>
    </lineage>
</organism>
<evidence type="ECO:0000259" key="2">
    <source>
        <dbReference type="Pfam" id="PF08621"/>
    </source>
</evidence>